<dbReference type="SMART" id="SM00066">
    <property type="entry name" value="GAL4"/>
    <property type="match status" value="1"/>
</dbReference>
<dbReference type="GO" id="GO:0006351">
    <property type="term" value="P:DNA-templated transcription"/>
    <property type="evidence" value="ECO:0007669"/>
    <property type="project" value="InterPro"/>
</dbReference>
<evidence type="ECO:0000256" key="3">
    <source>
        <dbReference type="ARBA" id="ARBA00023015"/>
    </source>
</evidence>
<feature type="non-terminal residue" evidence="7">
    <location>
        <position position="221"/>
    </location>
</feature>
<name>A0A4P9Z019_9FUNG</name>
<feature type="domain" description="Zn(2)-C6 fungal-type" evidence="6">
    <location>
        <begin position="1"/>
        <end position="31"/>
    </location>
</feature>
<dbReference type="InterPro" id="IPR001138">
    <property type="entry name" value="Zn2Cys6_DnaBD"/>
</dbReference>
<evidence type="ECO:0000313" key="8">
    <source>
        <dbReference type="Proteomes" id="UP000278143"/>
    </source>
</evidence>
<dbReference type="InterPro" id="IPR050815">
    <property type="entry name" value="TF_fung"/>
</dbReference>
<dbReference type="Gene3D" id="4.10.240.10">
    <property type="entry name" value="Zn(2)-C6 fungal-type DNA-binding domain"/>
    <property type="match status" value="1"/>
</dbReference>
<keyword evidence="8" id="KW-1185">Reference proteome</keyword>
<dbReference type="GO" id="GO:0008270">
    <property type="term" value="F:zinc ion binding"/>
    <property type="evidence" value="ECO:0007669"/>
    <property type="project" value="InterPro"/>
</dbReference>
<keyword evidence="4" id="KW-0804">Transcription</keyword>
<dbReference type="PANTHER" id="PTHR47338:SF5">
    <property type="entry name" value="ZN(II)2CYS6 TRANSCRIPTION FACTOR (EUROFUNG)"/>
    <property type="match status" value="1"/>
</dbReference>
<dbReference type="AlphaFoldDB" id="A0A4P9Z019"/>
<dbReference type="PROSITE" id="PS50048">
    <property type="entry name" value="ZN2_CY6_FUNGAL_2"/>
    <property type="match status" value="1"/>
</dbReference>
<evidence type="ECO:0000256" key="5">
    <source>
        <dbReference type="ARBA" id="ARBA00023242"/>
    </source>
</evidence>
<dbReference type="GO" id="GO:0003677">
    <property type="term" value="F:DNA binding"/>
    <property type="evidence" value="ECO:0007669"/>
    <property type="project" value="InterPro"/>
</dbReference>
<keyword evidence="3" id="KW-0805">Transcription regulation</keyword>
<keyword evidence="5" id="KW-0539">Nucleus</keyword>
<gene>
    <name evidence="7" type="ORF">SYNPS1DRAFT_7002</name>
</gene>
<dbReference type="PANTHER" id="PTHR47338">
    <property type="entry name" value="ZN(II)2CYS6 TRANSCRIPTION FACTOR (EUROFUNG)-RELATED"/>
    <property type="match status" value="1"/>
</dbReference>
<evidence type="ECO:0000256" key="2">
    <source>
        <dbReference type="ARBA" id="ARBA00022723"/>
    </source>
</evidence>
<protein>
    <submittedName>
        <fullName evidence="7">Fungal-specific transcription factor domain-containing protein</fullName>
    </submittedName>
</protein>
<sequence>ACDNCRRRKVKCDGVRPSCNKCIQLRIQCAYQPRNQKRKQRQGYIEKLENRLLEMERLLRTQTEAANAAAAVAAVATDPNMATQFAQMSGVSDTTSLMHQAMLGIMQDYNAPPADLDLRLASPKVHGIQSVIFLGIFEYAQGRASTAWVYMGMATRMAQSLKLHRLDDPALASRRQEEPEDWVAQETKRRTWWVCYLADRTGAMAAGVPSAIDSRDIAVSL</sequence>
<dbReference type="CDD" id="cd12148">
    <property type="entry name" value="fungal_TF_MHR"/>
    <property type="match status" value="1"/>
</dbReference>
<comment type="subcellular location">
    <subcellularLocation>
        <location evidence="1">Nucleus</location>
    </subcellularLocation>
</comment>
<accession>A0A4P9Z019</accession>
<dbReference type="GO" id="GO:0005634">
    <property type="term" value="C:nucleus"/>
    <property type="evidence" value="ECO:0007669"/>
    <property type="project" value="UniProtKB-SubCell"/>
</dbReference>
<dbReference type="Pfam" id="PF04082">
    <property type="entry name" value="Fungal_trans"/>
    <property type="match status" value="1"/>
</dbReference>
<evidence type="ECO:0000256" key="4">
    <source>
        <dbReference type="ARBA" id="ARBA00023163"/>
    </source>
</evidence>
<dbReference type="GO" id="GO:0000981">
    <property type="term" value="F:DNA-binding transcription factor activity, RNA polymerase II-specific"/>
    <property type="evidence" value="ECO:0007669"/>
    <property type="project" value="InterPro"/>
</dbReference>
<dbReference type="Pfam" id="PF00172">
    <property type="entry name" value="Zn_clus"/>
    <property type="match status" value="1"/>
</dbReference>
<dbReference type="Proteomes" id="UP000278143">
    <property type="component" value="Unassembled WGS sequence"/>
</dbReference>
<keyword evidence="2" id="KW-0479">Metal-binding</keyword>
<dbReference type="InterPro" id="IPR036864">
    <property type="entry name" value="Zn2-C6_fun-type_DNA-bd_sf"/>
</dbReference>
<feature type="non-terminal residue" evidence="7">
    <location>
        <position position="1"/>
    </location>
</feature>
<dbReference type="SMART" id="SM00906">
    <property type="entry name" value="Fungal_trans"/>
    <property type="match status" value="1"/>
</dbReference>
<dbReference type="CDD" id="cd00067">
    <property type="entry name" value="GAL4"/>
    <property type="match status" value="1"/>
</dbReference>
<evidence type="ECO:0000259" key="6">
    <source>
        <dbReference type="PROSITE" id="PS50048"/>
    </source>
</evidence>
<reference evidence="8" key="1">
    <citation type="journal article" date="2018" name="Nat. Microbiol.">
        <title>Leveraging single-cell genomics to expand the fungal tree of life.</title>
        <authorList>
            <person name="Ahrendt S.R."/>
            <person name="Quandt C.A."/>
            <person name="Ciobanu D."/>
            <person name="Clum A."/>
            <person name="Salamov A."/>
            <person name="Andreopoulos B."/>
            <person name="Cheng J.F."/>
            <person name="Woyke T."/>
            <person name="Pelin A."/>
            <person name="Henrissat B."/>
            <person name="Reynolds N.K."/>
            <person name="Benny G.L."/>
            <person name="Smith M.E."/>
            <person name="James T.Y."/>
            <person name="Grigoriev I.V."/>
        </authorList>
    </citation>
    <scope>NUCLEOTIDE SEQUENCE [LARGE SCALE GENOMIC DNA]</scope>
    <source>
        <strain evidence="8">Benny S71-1</strain>
    </source>
</reference>
<dbReference type="SUPFAM" id="SSF57701">
    <property type="entry name" value="Zn2/Cys6 DNA-binding domain"/>
    <property type="match status" value="1"/>
</dbReference>
<dbReference type="InterPro" id="IPR007219">
    <property type="entry name" value="XnlR_reg_dom"/>
</dbReference>
<dbReference type="EMBL" id="KZ989680">
    <property type="protein sequence ID" value="RKP25618.1"/>
    <property type="molecule type" value="Genomic_DNA"/>
</dbReference>
<dbReference type="OrthoDB" id="10261408at2759"/>
<evidence type="ECO:0000256" key="1">
    <source>
        <dbReference type="ARBA" id="ARBA00004123"/>
    </source>
</evidence>
<dbReference type="PROSITE" id="PS00463">
    <property type="entry name" value="ZN2_CY6_FUNGAL_1"/>
    <property type="match status" value="1"/>
</dbReference>
<evidence type="ECO:0000313" key="7">
    <source>
        <dbReference type="EMBL" id="RKP25618.1"/>
    </source>
</evidence>
<proteinExistence type="predicted"/>
<organism evidence="7 8">
    <name type="scientific">Syncephalis pseudoplumigaleata</name>
    <dbReference type="NCBI Taxonomy" id="1712513"/>
    <lineage>
        <taxon>Eukaryota</taxon>
        <taxon>Fungi</taxon>
        <taxon>Fungi incertae sedis</taxon>
        <taxon>Zoopagomycota</taxon>
        <taxon>Zoopagomycotina</taxon>
        <taxon>Zoopagomycetes</taxon>
        <taxon>Zoopagales</taxon>
        <taxon>Piptocephalidaceae</taxon>
        <taxon>Syncephalis</taxon>
    </lineage>
</organism>